<dbReference type="Proteomes" id="UP000230423">
    <property type="component" value="Unassembled WGS sequence"/>
</dbReference>
<keyword evidence="2" id="KW-1185">Reference proteome</keyword>
<sequence>MRLCRASGWWGHKIPEKAVSVNATFEPALNIMHFQFRRSNSMGQLLYTFLHTRSSQLRFMLGSLDGICDVGQALHYQQGSLSGAHFGPGHSLVLRLLRLRGSCRPYEIHPCGHHGNEPYYGECYEDAKTPRCKRRCLLDYRKSYPSDKRYGKRKIEFKSNEHDKSNLCEH</sequence>
<name>A0A2G9U7T4_TELCI</name>
<organism evidence="1 2">
    <name type="scientific">Teladorsagia circumcincta</name>
    <name type="common">Brown stomach worm</name>
    <name type="synonym">Ostertagia circumcincta</name>
    <dbReference type="NCBI Taxonomy" id="45464"/>
    <lineage>
        <taxon>Eukaryota</taxon>
        <taxon>Metazoa</taxon>
        <taxon>Ecdysozoa</taxon>
        <taxon>Nematoda</taxon>
        <taxon>Chromadorea</taxon>
        <taxon>Rhabditida</taxon>
        <taxon>Rhabditina</taxon>
        <taxon>Rhabditomorpha</taxon>
        <taxon>Strongyloidea</taxon>
        <taxon>Trichostrongylidae</taxon>
        <taxon>Teladorsagia</taxon>
    </lineage>
</organism>
<dbReference type="Gene3D" id="3.90.70.10">
    <property type="entry name" value="Cysteine proteinases"/>
    <property type="match status" value="1"/>
</dbReference>
<gene>
    <name evidence="1" type="ORF">TELCIR_12018</name>
</gene>
<dbReference type="EMBL" id="KZ348378">
    <property type="protein sequence ID" value="PIO66273.1"/>
    <property type="molecule type" value="Genomic_DNA"/>
</dbReference>
<dbReference type="InterPro" id="IPR038765">
    <property type="entry name" value="Papain-like_cys_pep_sf"/>
</dbReference>
<dbReference type="SUPFAM" id="SSF54001">
    <property type="entry name" value="Cysteine proteinases"/>
    <property type="match status" value="1"/>
</dbReference>
<reference evidence="1 2" key="1">
    <citation type="submission" date="2015-09" db="EMBL/GenBank/DDBJ databases">
        <title>Draft genome of the parasitic nematode Teladorsagia circumcincta isolate WARC Sus (inbred).</title>
        <authorList>
            <person name="Mitreva M."/>
        </authorList>
    </citation>
    <scope>NUCLEOTIDE SEQUENCE [LARGE SCALE GENOMIC DNA]</scope>
    <source>
        <strain evidence="1 2">S</strain>
    </source>
</reference>
<evidence type="ECO:0000313" key="2">
    <source>
        <dbReference type="Proteomes" id="UP000230423"/>
    </source>
</evidence>
<protein>
    <submittedName>
        <fullName evidence="1">Uncharacterized protein</fullName>
    </submittedName>
</protein>
<evidence type="ECO:0000313" key="1">
    <source>
        <dbReference type="EMBL" id="PIO66273.1"/>
    </source>
</evidence>
<proteinExistence type="predicted"/>
<dbReference type="AlphaFoldDB" id="A0A2G9U7T4"/>
<accession>A0A2G9U7T4</accession>